<gene>
    <name evidence="2" type="ORF">AT15_04195</name>
</gene>
<dbReference type="EMBL" id="JFHK01000021">
    <property type="protein sequence ID" value="OAA29006.1"/>
    <property type="molecule type" value="Genomic_DNA"/>
</dbReference>
<dbReference type="InterPro" id="IPR018649">
    <property type="entry name" value="SHOCT"/>
</dbReference>
<dbReference type="AlphaFoldDB" id="A0A176JYP4"/>
<evidence type="ECO:0000313" key="2">
    <source>
        <dbReference type="EMBL" id="OAA29006.1"/>
    </source>
</evidence>
<evidence type="ECO:0000313" key="3">
    <source>
        <dbReference type="Proteomes" id="UP000077339"/>
    </source>
</evidence>
<dbReference type="Pfam" id="PF09851">
    <property type="entry name" value="SHOCT"/>
    <property type="match status" value="1"/>
</dbReference>
<dbReference type="PATRIC" id="fig|1453497.3.peg.834"/>
<dbReference type="RefSeq" id="WP_068348438.1">
    <property type="nucleotide sequence ID" value="NZ_JFHK01000021.1"/>
</dbReference>
<accession>A0A176JYP4</accession>
<organism evidence="2 3">
    <name type="scientific">Kosmotoga arenicorallina S304</name>
    <dbReference type="NCBI Taxonomy" id="1453497"/>
    <lineage>
        <taxon>Bacteria</taxon>
        <taxon>Thermotogati</taxon>
        <taxon>Thermotogota</taxon>
        <taxon>Thermotogae</taxon>
        <taxon>Kosmotogales</taxon>
        <taxon>Kosmotogaceae</taxon>
        <taxon>Kosmotoga</taxon>
    </lineage>
</organism>
<feature type="domain" description="SHOCT" evidence="1">
    <location>
        <begin position="38"/>
        <end position="63"/>
    </location>
</feature>
<dbReference type="STRING" id="1453497.AT15_04195"/>
<protein>
    <recommendedName>
        <fullName evidence="1">SHOCT domain-containing protein</fullName>
    </recommendedName>
</protein>
<comment type="caution">
    <text evidence="2">The sequence shown here is derived from an EMBL/GenBank/DDBJ whole genome shotgun (WGS) entry which is preliminary data.</text>
</comment>
<sequence>MMFFGLLIFLVLISVLIKPEYIRNFFANRESAEKASRAEEVLKERYVKGEIDEEEYLKKLKILKGGE</sequence>
<name>A0A176JYP4_9BACT</name>
<proteinExistence type="predicted"/>
<evidence type="ECO:0000259" key="1">
    <source>
        <dbReference type="Pfam" id="PF09851"/>
    </source>
</evidence>
<dbReference type="Proteomes" id="UP000077339">
    <property type="component" value="Unassembled WGS sequence"/>
</dbReference>
<reference evidence="2 3" key="1">
    <citation type="submission" date="2014-02" db="EMBL/GenBank/DDBJ databases">
        <title>Kosmotoga genome sequencing.</title>
        <authorList>
            <person name="Pollo S.M."/>
            <person name="Charchuk R."/>
            <person name="Nesbo C.L."/>
        </authorList>
    </citation>
    <scope>NUCLEOTIDE SEQUENCE [LARGE SCALE GENOMIC DNA]</scope>
    <source>
        <strain evidence="2 3">S304</strain>
    </source>
</reference>
<keyword evidence="3" id="KW-1185">Reference proteome</keyword>